<reference evidence="1 2" key="1">
    <citation type="submission" date="2021-06" db="EMBL/GenBank/DDBJ databases">
        <title>Sphingomonas sp. XMGL2, whole genome shotgun sequencing project.</title>
        <authorList>
            <person name="Zhao G."/>
            <person name="Shen L."/>
        </authorList>
    </citation>
    <scope>NUCLEOTIDE SEQUENCE [LARGE SCALE GENOMIC DNA]</scope>
    <source>
        <strain evidence="1 2">XMGL2</strain>
    </source>
</reference>
<dbReference type="Proteomes" id="UP000776276">
    <property type="component" value="Unassembled WGS sequence"/>
</dbReference>
<proteinExistence type="predicted"/>
<sequence length="60" mass="7072">MFDQIDRLYFEMRAKEEREKERRSPSASIALTHRMLAQEYERRAAGETNPFMLNPVPGAE</sequence>
<name>A0ABS6BDR0_9SPHN</name>
<evidence type="ECO:0000313" key="2">
    <source>
        <dbReference type="Proteomes" id="UP000776276"/>
    </source>
</evidence>
<comment type="caution">
    <text evidence="1">The sequence shown here is derived from an EMBL/GenBank/DDBJ whole genome shotgun (WGS) entry which is preliminary data.</text>
</comment>
<dbReference type="EMBL" id="JAHKRT010000001">
    <property type="protein sequence ID" value="MBU3076455.1"/>
    <property type="molecule type" value="Genomic_DNA"/>
</dbReference>
<organism evidence="1 2">
    <name type="scientific">Sphingomonas quercus</name>
    <dbReference type="NCBI Taxonomy" id="2842451"/>
    <lineage>
        <taxon>Bacteria</taxon>
        <taxon>Pseudomonadati</taxon>
        <taxon>Pseudomonadota</taxon>
        <taxon>Alphaproteobacteria</taxon>
        <taxon>Sphingomonadales</taxon>
        <taxon>Sphingomonadaceae</taxon>
        <taxon>Sphingomonas</taxon>
    </lineage>
</organism>
<accession>A0ABS6BDR0</accession>
<protein>
    <submittedName>
        <fullName evidence="1">Uncharacterized protein</fullName>
    </submittedName>
</protein>
<dbReference type="RefSeq" id="WP_216318683.1">
    <property type="nucleotide sequence ID" value="NZ_JAHKRT010000001.1"/>
</dbReference>
<keyword evidence="2" id="KW-1185">Reference proteome</keyword>
<evidence type="ECO:0000313" key="1">
    <source>
        <dbReference type="EMBL" id="MBU3076455.1"/>
    </source>
</evidence>
<gene>
    <name evidence="1" type="ORF">KOF26_01145</name>
</gene>